<protein>
    <submittedName>
        <fullName evidence="1">Uncharacterized protein</fullName>
    </submittedName>
</protein>
<dbReference type="RefSeq" id="WP_201376620.1">
    <property type="nucleotide sequence ID" value="NZ_BNJG01000005.1"/>
</dbReference>
<keyword evidence="2" id="KW-1185">Reference proteome</keyword>
<organism evidence="1 2">
    <name type="scientific">Ktedonobacter robiniae</name>
    <dbReference type="NCBI Taxonomy" id="2778365"/>
    <lineage>
        <taxon>Bacteria</taxon>
        <taxon>Bacillati</taxon>
        <taxon>Chloroflexota</taxon>
        <taxon>Ktedonobacteria</taxon>
        <taxon>Ktedonobacterales</taxon>
        <taxon>Ktedonobacteraceae</taxon>
        <taxon>Ktedonobacter</taxon>
    </lineage>
</organism>
<name>A0ABQ3V7L1_9CHLR</name>
<evidence type="ECO:0000313" key="2">
    <source>
        <dbReference type="Proteomes" id="UP000654345"/>
    </source>
</evidence>
<comment type="caution">
    <text evidence="1">The sequence shown here is derived from an EMBL/GenBank/DDBJ whole genome shotgun (WGS) entry which is preliminary data.</text>
</comment>
<sequence length="133" mass="15551">MPQLQIACLLRPGTQERWRRLYQELAGPRREQWEALSQQTGITQVQVRLVQLYQSGEIMLLTFEIQDSQHILKVLATSRRPFDCWLQTQLRSLLGWNMQEVLINMPEDLIFVWPAEEKSGKGEVLHADDISFS</sequence>
<accession>A0ABQ3V7L1</accession>
<dbReference type="Proteomes" id="UP000654345">
    <property type="component" value="Unassembled WGS sequence"/>
</dbReference>
<evidence type="ECO:0000313" key="1">
    <source>
        <dbReference type="EMBL" id="GHO60522.1"/>
    </source>
</evidence>
<dbReference type="EMBL" id="BNJG01000005">
    <property type="protein sequence ID" value="GHO60522.1"/>
    <property type="molecule type" value="Genomic_DNA"/>
</dbReference>
<reference evidence="1 2" key="1">
    <citation type="journal article" date="2021" name="Int. J. Syst. Evol. Microbiol.">
        <title>Reticulibacter mediterranei gen. nov., sp. nov., within the new family Reticulibacteraceae fam. nov., and Ktedonospora formicarum gen. nov., sp. nov., Ktedonobacter robiniae sp. nov., Dictyobacter formicarum sp. nov. and Dictyobacter arantiisoli sp. nov., belonging to the class Ktedonobacteria.</title>
        <authorList>
            <person name="Yabe S."/>
            <person name="Zheng Y."/>
            <person name="Wang C.M."/>
            <person name="Sakai Y."/>
            <person name="Abe K."/>
            <person name="Yokota A."/>
            <person name="Donadio S."/>
            <person name="Cavaletti L."/>
            <person name="Monciardini P."/>
        </authorList>
    </citation>
    <scope>NUCLEOTIDE SEQUENCE [LARGE SCALE GENOMIC DNA]</scope>
    <source>
        <strain evidence="1 2">SOSP1-30</strain>
    </source>
</reference>
<gene>
    <name evidence="1" type="ORF">KSB_89970</name>
</gene>
<proteinExistence type="predicted"/>